<dbReference type="GeneID" id="114845590"/>
<dbReference type="RefSeq" id="XP_055360541.1">
    <property type="nucleotide sequence ID" value="XM_055504566.1"/>
</dbReference>
<dbReference type="InterPro" id="IPR046824">
    <property type="entry name" value="Mss51-like_C"/>
</dbReference>
<dbReference type="AlphaFoldDB" id="A0A9W2XFU2"/>
<dbReference type="Pfam" id="PF20179">
    <property type="entry name" value="MSS51_C"/>
    <property type="match status" value="1"/>
</dbReference>
<evidence type="ECO:0000313" key="6">
    <source>
        <dbReference type="Proteomes" id="UP000515150"/>
    </source>
</evidence>
<evidence type="ECO:0000256" key="3">
    <source>
        <dbReference type="ARBA" id="ARBA00022833"/>
    </source>
</evidence>
<dbReference type="InterPro" id="IPR002893">
    <property type="entry name" value="Znf_MYND"/>
</dbReference>
<dbReference type="InterPro" id="IPR052839">
    <property type="entry name" value="Mito_gene_expr_regulator"/>
</dbReference>
<evidence type="ECO:0000259" key="5">
    <source>
        <dbReference type="PROSITE" id="PS50865"/>
    </source>
</evidence>
<dbReference type="GO" id="GO:0008270">
    <property type="term" value="F:zinc ion binding"/>
    <property type="evidence" value="ECO:0007669"/>
    <property type="project" value="UniProtKB-KW"/>
</dbReference>
<evidence type="ECO:0000256" key="1">
    <source>
        <dbReference type="ARBA" id="ARBA00022723"/>
    </source>
</evidence>
<organism evidence="6 7">
    <name type="scientific">Betta splendens</name>
    <name type="common">Siamese fighting fish</name>
    <dbReference type="NCBI Taxonomy" id="158456"/>
    <lineage>
        <taxon>Eukaryota</taxon>
        <taxon>Metazoa</taxon>
        <taxon>Chordata</taxon>
        <taxon>Craniata</taxon>
        <taxon>Vertebrata</taxon>
        <taxon>Euteleostomi</taxon>
        <taxon>Actinopterygii</taxon>
        <taxon>Neopterygii</taxon>
        <taxon>Teleostei</taxon>
        <taxon>Neoteleostei</taxon>
        <taxon>Acanthomorphata</taxon>
        <taxon>Anabantaria</taxon>
        <taxon>Anabantiformes</taxon>
        <taxon>Anabantoidei</taxon>
        <taxon>Osphronemidae</taxon>
        <taxon>Betta</taxon>
    </lineage>
</organism>
<dbReference type="Proteomes" id="UP000515150">
    <property type="component" value="Chromosome 19"/>
</dbReference>
<evidence type="ECO:0000313" key="7">
    <source>
        <dbReference type="RefSeq" id="XP_055360541.1"/>
    </source>
</evidence>
<keyword evidence="3" id="KW-0862">Zinc</keyword>
<evidence type="ECO:0000256" key="2">
    <source>
        <dbReference type="ARBA" id="ARBA00022771"/>
    </source>
</evidence>
<keyword evidence="6" id="KW-1185">Reference proteome</keyword>
<feature type="domain" description="MYND-type" evidence="5">
    <location>
        <begin position="104"/>
        <end position="148"/>
    </location>
</feature>
<dbReference type="PANTHER" id="PTHR46920:SF3">
    <property type="entry name" value="MYND-TYPE DOMAIN-CONTAINING PROTEIN"/>
    <property type="match status" value="1"/>
</dbReference>
<dbReference type="Gene3D" id="6.10.140.2220">
    <property type="match status" value="1"/>
</dbReference>
<keyword evidence="2 4" id="KW-0863">Zinc-finger</keyword>
<accession>A0A9W2XFU2</accession>
<proteinExistence type="predicted"/>
<name>A0A9W2XFU2_BETSP</name>
<evidence type="ECO:0000256" key="4">
    <source>
        <dbReference type="PROSITE-ProRule" id="PRU00134"/>
    </source>
</evidence>
<sequence>MCMGIFKSRGKQKLIDHHLHHNMASSIPALPQSYSPRTDSVFSDLSGFFSMDSNVPGLSKMILNKLNMKDYSEYRAAVEGKSRGLAFRNYKEMFQKMEDTFKFCTGCSKLPEHLGEGESLRRCVKCLNVYYCTKDCQRKDWPQHKKVCKTLRLVAIDRLVEWLMFTGDLPFATEKWTRSAAEVRSWDDWVPMQGDLTPRLDAILSGPSSTALWRNVSRPRPDAADLRRSLWRVQSEFLSRVLTVGTAVQHFGLDPRAKPLTIHVAGASHSETMGARASDYDELNRMFPGHEGVEVVMVGPEVVDGPVMRPPLRALGPRQRVYISAHKALYHQFWEDVVEKEEAARPDLVVGFHPGFHANQGLLQGWLPTLLLLRDYNIPSFFTMYSEQELKRSLQILQELEMRVRDSGSNPFASQKPEQVQSCPNKPPVYCNSHYVCFQGLLPREDFEEPDVDN</sequence>
<dbReference type="PANTHER" id="PTHR46920">
    <property type="match status" value="1"/>
</dbReference>
<dbReference type="OrthoDB" id="5282002at2759"/>
<dbReference type="PROSITE" id="PS01360">
    <property type="entry name" value="ZF_MYND_1"/>
    <property type="match status" value="1"/>
</dbReference>
<dbReference type="SUPFAM" id="SSF144232">
    <property type="entry name" value="HIT/MYND zinc finger-like"/>
    <property type="match status" value="1"/>
</dbReference>
<reference evidence="7" key="1">
    <citation type="submission" date="2025-08" db="UniProtKB">
        <authorList>
            <consortium name="RefSeq"/>
        </authorList>
    </citation>
    <scope>IDENTIFICATION</scope>
</reference>
<protein>
    <recommendedName>
        <fullName evidence="5">MYND-type domain-containing protein</fullName>
    </recommendedName>
</protein>
<dbReference type="PROSITE" id="PS50865">
    <property type="entry name" value="ZF_MYND_2"/>
    <property type="match status" value="1"/>
</dbReference>
<dbReference type="Pfam" id="PF01753">
    <property type="entry name" value="zf-MYND"/>
    <property type="match status" value="1"/>
</dbReference>
<gene>
    <name evidence="7" type="primary">LOC114845590</name>
</gene>
<keyword evidence="1" id="KW-0479">Metal-binding</keyword>